<evidence type="ECO:0000256" key="5">
    <source>
        <dbReference type="PIRSR" id="PIRSR606118-50"/>
    </source>
</evidence>
<evidence type="ECO:0000256" key="3">
    <source>
        <dbReference type="ARBA" id="ARBA00023125"/>
    </source>
</evidence>
<dbReference type="Pfam" id="PF00239">
    <property type="entry name" value="Resolvase"/>
    <property type="match status" value="1"/>
</dbReference>
<accession>A0A822UYA7</accession>
<dbReference type="InterPro" id="IPR006118">
    <property type="entry name" value="Recombinase_CS"/>
</dbReference>
<dbReference type="CDD" id="cd03768">
    <property type="entry name" value="SR_ResInv"/>
    <property type="match status" value="1"/>
</dbReference>
<feature type="active site" description="O-(5'-phospho-DNA)-serine intermediate" evidence="5 6">
    <location>
        <position position="17"/>
    </location>
</feature>
<protein>
    <submittedName>
        <fullName evidence="8">Resolvase protein</fullName>
    </submittedName>
</protein>
<dbReference type="InterPro" id="IPR050639">
    <property type="entry name" value="SSR_resolvase"/>
</dbReference>
<feature type="domain" description="Resolvase/invertase-type recombinase catalytic" evidence="7">
    <location>
        <begin position="9"/>
        <end position="144"/>
    </location>
</feature>
<keyword evidence="3" id="KW-0238">DNA-binding</keyword>
<evidence type="ECO:0000256" key="4">
    <source>
        <dbReference type="ARBA" id="ARBA00023172"/>
    </source>
</evidence>
<dbReference type="GO" id="GO:0003677">
    <property type="term" value="F:DNA binding"/>
    <property type="evidence" value="ECO:0007669"/>
    <property type="project" value="UniProtKB-KW"/>
</dbReference>
<dbReference type="EMBL" id="FCNL01000010">
    <property type="protein sequence ID" value="CVI15105.1"/>
    <property type="molecule type" value="Genomic_DNA"/>
</dbReference>
<evidence type="ECO:0000313" key="9">
    <source>
        <dbReference type="Proteomes" id="UP000192074"/>
    </source>
</evidence>
<dbReference type="RefSeq" id="WP_060725033.1">
    <property type="nucleotide sequence ID" value="NZ_LMVK01000026.1"/>
</dbReference>
<dbReference type="SUPFAM" id="SSF53041">
    <property type="entry name" value="Resolvase-like"/>
    <property type="match status" value="1"/>
</dbReference>
<dbReference type="SMART" id="SM00857">
    <property type="entry name" value="Resolvase"/>
    <property type="match status" value="1"/>
</dbReference>
<evidence type="ECO:0000256" key="6">
    <source>
        <dbReference type="PROSITE-ProRule" id="PRU10137"/>
    </source>
</evidence>
<dbReference type="PROSITE" id="PS51736">
    <property type="entry name" value="RECOMBINASES_3"/>
    <property type="match status" value="1"/>
</dbReference>
<comment type="caution">
    <text evidence="8">The sequence shown here is derived from an EMBL/GenBank/DDBJ whole genome shotgun (WGS) entry which is preliminary data.</text>
</comment>
<organism evidence="8 9">
    <name type="scientific">Agrobacterium tumefaciens str. B6</name>
    <dbReference type="NCBI Taxonomy" id="1183423"/>
    <lineage>
        <taxon>Bacteria</taxon>
        <taxon>Pseudomonadati</taxon>
        <taxon>Pseudomonadota</taxon>
        <taxon>Alphaproteobacteria</taxon>
        <taxon>Hyphomicrobiales</taxon>
        <taxon>Rhizobiaceae</taxon>
        <taxon>Rhizobium/Agrobacterium group</taxon>
        <taxon>Agrobacterium</taxon>
        <taxon>Agrobacterium tumefaciens complex</taxon>
    </lineage>
</organism>
<dbReference type="GO" id="GO:0000150">
    <property type="term" value="F:DNA strand exchange activity"/>
    <property type="evidence" value="ECO:0007669"/>
    <property type="project" value="InterPro"/>
</dbReference>
<dbReference type="PANTHER" id="PTHR30461:SF26">
    <property type="entry name" value="RESOLVASE HOMOLOG YNEB"/>
    <property type="match status" value="1"/>
</dbReference>
<evidence type="ECO:0000256" key="1">
    <source>
        <dbReference type="ARBA" id="ARBA00009913"/>
    </source>
</evidence>
<dbReference type="PANTHER" id="PTHR30461">
    <property type="entry name" value="DNA-INVERTASE FROM LAMBDOID PROPHAGE"/>
    <property type="match status" value="1"/>
</dbReference>
<evidence type="ECO:0000256" key="2">
    <source>
        <dbReference type="ARBA" id="ARBA00022908"/>
    </source>
</evidence>
<name>A0A822UYA7_AGRTU</name>
<keyword evidence="2" id="KW-0229">DNA integration</keyword>
<dbReference type="Gene3D" id="3.40.50.1390">
    <property type="entry name" value="Resolvase, N-terminal catalytic domain"/>
    <property type="match status" value="1"/>
</dbReference>
<dbReference type="AlphaFoldDB" id="A0A822UYA7"/>
<dbReference type="Proteomes" id="UP000192074">
    <property type="component" value="Unassembled WGS sequence"/>
</dbReference>
<dbReference type="InterPro" id="IPR006119">
    <property type="entry name" value="Resolv_N"/>
</dbReference>
<gene>
    <name evidence="8" type="ORF">AGR4A_Cc180008</name>
</gene>
<dbReference type="PROSITE" id="PS00397">
    <property type="entry name" value="RECOMBINASES_1"/>
    <property type="match status" value="1"/>
</dbReference>
<keyword evidence="4" id="KW-0233">DNA recombination</keyword>
<dbReference type="InterPro" id="IPR036162">
    <property type="entry name" value="Resolvase-like_N_sf"/>
</dbReference>
<dbReference type="GO" id="GO:0015074">
    <property type="term" value="P:DNA integration"/>
    <property type="evidence" value="ECO:0007669"/>
    <property type="project" value="UniProtKB-KW"/>
</dbReference>
<reference evidence="8 9" key="1">
    <citation type="submission" date="2016-01" db="EMBL/GenBank/DDBJ databases">
        <authorList>
            <person name="Regsiter A."/>
            <person name="william w."/>
        </authorList>
    </citation>
    <scope>NUCLEOTIDE SEQUENCE [LARGE SCALE GENOMIC DNA]</scope>
    <source>
        <strain evidence="8 9">B6</strain>
    </source>
</reference>
<evidence type="ECO:0000259" key="7">
    <source>
        <dbReference type="PROSITE" id="PS51736"/>
    </source>
</evidence>
<sequence>MTQIHPRVRFIGYARVSTEGQDLAYQIERLKRAGCVEIFHEKRSGKNRDNRPELTRLLASLQLGDVMLATATDRVARDPLDLVNILKTVKDAGAGLRLLDEPFIDTTSEMADLIAFLVGWAACWQRRRILENTAQGREAARQRGVKFGRPSKLGQGEREKIAARRAQGDTCGRIADDFCVSKSTIRRLSR</sequence>
<proteinExistence type="inferred from homology"/>
<comment type="similarity">
    <text evidence="1">Belongs to the site-specific recombinase resolvase family.</text>
</comment>
<evidence type="ECO:0000313" key="8">
    <source>
        <dbReference type="EMBL" id="CVI15105.1"/>
    </source>
</evidence>